<accession>A0A415TXC3</accession>
<dbReference type="AlphaFoldDB" id="A0A415TXC3"/>
<comment type="caution">
    <text evidence="1">The sequence shown here is derived from an EMBL/GenBank/DDBJ whole genome shotgun (WGS) entry which is preliminary data.</text>
</comment>
<gene>
    <name evidence="1" type="ORF">DWZ29_13400</name>
</gene>
<name>A0A415TXC3_9FIRM</name>
<sequence length="71" mass="7830">MKIKVLHQGDKVLNVTSEFIVIKRVNGEVDIIPVVVTDMGPRVEMSNIVTIGYGDNVVETETEDGVKIISF</sequence>
<dbReference type="Proteomes" id="UP000283700">
    <property type="component" value="Unassembled WGS sequence"/>
</dbReference>
<proteinExistence type="predicted"/>
<dbReference type="RefSeq" id="WP_118486421.1">
    <property type="nucleotide sequence ID" value="NZ_QRQO01000049.1"/>
</dbReference>
<protein>
    <submittedName>
        <fullName evidence="1">Uncharacterized protein</fullName>
    </submittedName>
</protein>
<dbReference type="EMBL" id="QRQO01000049">
    <property type="protein sequence ID" value="RHN10181.1"/>
    <property type="molecule type" value="Genomic_DNA"/>
</dbReference>
<organism evidence="1 2">
    <name type="scientific">Anaerobutyricum hallii</name>
    <dbReference type="NCBI Taxonomy" id="39488"/>
    <lineage>
        <taxon>Bacteria</taxon>
        <taxon>Bacillati</taxon>
        <taxon>Bacillota</taxon>
        <taxon>Clostridia</taxon>
        <taxon>Lachnospirales</taxon>
        <taxon>Lachnospiraceae</taxon>
        <taxon>Anaerobutyricum</taxon>
    </lineage>
</organism>
<evidence type="ECO:0000313" key="2">
    <source>
        <dbReference type="Proteomes" id="UP000283700"/>
    </source>
</evidence>
<evidence type="ECO:0000313" key="1">
    <source>
        <dbReference type="EMBL" id="RHN10181.1"/>
    </source>
</evidence>
<reference evidence="1 2" key="1">
    <citation type="submission" date="2018-08" db="EMBL/GenBank/DDBJ databases">
        <title>A genome reference for cultivated species of the human gut microbiota.</title>
        <authorList>
            <person name="Zou Y."/>
            <person name="Xue W."/>
            <person name="Luo G."/>
        </authorList>
    </citation>
    <scope>NUCLEOTIDE SEQUENCE [LARGE SCALE GENOMIC DNA]</scope>
    <source>
        <strain evidence="1 2">AF31-17AC</strain>
    </source>
</reference>